<evidence type="ECO:0000259" key="3">
    <source>
        <dbReference type="PROSITE" id="PS50118"/>
    </source>
</evidence>
<dbReference type="Pfam" id="PF00505">
    <property type="entry name" value="HMG_box"/>
    <property type="match status" value="1"/>
</dbReference>
<sequence length="236" mass="27009">MHSQLSSASSTESFRLTSQIQGQFNSAIYRCSSNNELSRLPVKQQYHADGKLYIEYIPGHNVLFLPTAIPIEAPIKKLRKSQRQKEAQAIQKPIELAKPNNAFIRYRSYRLRDIKQLYPQANQTDLSRIAAEYWRTEDPKIKEFFQKQYKEALQFYHQKLKIQHLAAKYHAQSRSVALPPSNPEEQLQAAANSSATSSSAETSDTDSPVLLTLKRRRSLSAPPEVSDLFSIKRICK</sequence>
<evidence type="ECO:0000313" key="4">
    <source>
        <dbReference type="EMBL" id="KAJ2850921.1"/>
    </source>
</evidence>
<dbReference type="InterPro" id="IPR009071">
    <property type="entry name" value="HMG_box_dom"/>
</dbReference>
<dbReference type="PROSITE" id="PS50118">
    <property type="entry name" value="HMG_BOX_2"/>
    <property type="match status" value="1"/>
</dbReference>
<keyword evidence="1" id="KW-0238">DNA-binding</keyword>
<comment type="caution">
    <text evidence="4">The sequence shown here is derived from an EMBL/GenBank/DDBJ whole genome shotgun (WGS) entry which is preliminary data.</text>
</comment>
<organism evidence="4 5">
    <name type="scientific">Coemansia brasiliensis</name>
    <dbReference type="NCBI Taxonomy" id="2650707"/>
    <lineage>
        <taxon>Eukaryota</taxon>
        <taxon>Fungi</taxon>
        <taxon>Fungi incertae sedis</taxon>
        <taxon>Zoopagomycota</taxon>
        <taxon>Kickxellomycotina</taxon>
        <taxon>Kickxellomycetes</taxon>
        <taxon>Kickxellales</taxon>
        <taxon>Kickxellaceae</taxon>
        <taxon>Coemansia</taxon>
    </lineage>
</organism>
<evidence type="ECO:0000313" key="5">
    <source>
        <dbReference type="Proteomes" id="UP001139887"/>
    </source>
</evidence>
<keyword evidence="1" id="KW-0539">Nucleus</keyword>
<feature type="domain" description="HMG box" evidence="3">
    <location>
        <begin position="96"/>
        <end position="164"/>
    </location>
</feature>
<proteinExistence type="predicted"/>
<evidence type="ECO:0000256" key="2">
    <source>
        <dbReference type="SAM" id="MobiDB-lite"/>
    </source>
</evidence>
<dbReference type="SUPFAM" id="SSF47095">
    <property type="entry name" value="HMG-box"/>
    <property type="match status" value="1"/>
</dbReference>
<dbReference type="EMBL" id="JANBUW010000021">
    <property type="protein sequence ID" value="KAJ2850921.1"/>
    <property type="molecule type" value="Genomic_DNA"/>
</dbReference>
<feature type="region of interest" description="Disordered" evidence="2">
    <location>
        <begin position="174"/>
        <end position="209"/>
    </location>
</feature>
<dbReference type="AlphaFoldDB" id="A0A9W8M1G7"/>
<name>A0A9W8M1G7_9FUNG</name>
<protein>
    <recommendedName>
        <fullName evidence="3">HMG box domain-containing protein</fullName>
    </recommendedName>
</protein>
<dbReference type="GO" id="GO:0003677">
    <property type="term" value="F:DNA binding"/>
    <property type="evidence" value="ECO:0007669"/>
    <property type="project" value="UniProtKB-UniRule"/>
</dbReference>
<evidence type="ECO:0000256" key="1">
    <source>
        <dbReference type="PROSITE-ProRule" id="PRU00267"/>
    </source>
</evidence>
<dbReference type="Gene3D" id="1.10.30.10">
    <property type="entry name" value="High mobility group box domain"/>
    <property type="match status" value="1"/>
</dbReference>
<gene>
    <name evidence="4" type="ORF">IWW36_001547</name>
</gene>
<dbReference type="OrthoDB" id="6247875at2759"/>
<dbReference type="InterPro" id="IPR036910">
    <property type="entry name" value="HMG_box_dom_sf"/>
</dbReference>
<reference evidence="4" key="1">
    <citation type="submission" date="2022-07" db="EMBL/GenBank/DDBJ databases">
        <title>Phylogenomic reconstructions and comparative analyses of Kickxellomycotina fungi.</title>
        <authorList>
            <person name="Reynolds N.K."/>
            <person name="Stajich J.E."/>
            <person name="Barry K."/>
            <person name="Grigoriev I.V."/>
            <person name="Crous P."/>
            <person name="Smith M.E."/>
        </authorList>
    </citation>
    <scope>NUCLEOTIDE SEQUENCE</scope>
    <source>
        <strain evidence="4">NRRL 1566</strain>
    </source>
</reference>
<feature type="compositionally biased region" description="Low complexity" evidence="2">
    <location>
        <begin position="189"/>
        <end position="207"/>
    </location>
</feature>
<dbReference type="Proteomes" id="UP001139887">
    <property type="component" value="Unassembled WGS sequence"/>
</dbReference>
<keyword evidence="5" id="KW-1185">Reference proteome</keyword>
<feature type="DNA-binding region" description="HMG box" evidence="1">
    <location>
        <begin position="96"/>
        <end position="164"/>
    </location>
</feature>
<accession>A0A9W8M1G7</accession>
<dbReference type="GO" id="GO:0005634">
    <property type="term" value="C:nucleus"/>
    <property type="evidence" value="ECO:0007669"/>
    <property type="project" value="UniProtKB-UniRule"/>
</dbReference>